<keyword evidence="2" id="KW-0732">Signal</keyword>
<dbReference type="EMBL" id="JACHJJ010000004">
    <property type="protein sequence ID" value="MBB5962633.1"/>
    <property type="molecule type" value="Genomic_DNA"/>
</dbReference>
<dbReference type="Proteomes" id="UP000562352">
    <property type="component" value="Unassembled WGS sequence"/>
</dbReference>
<reference evidence="3 4" key="1">
    <citation type="submission" date="2020-08" db="EMBL/GenBank/DDBJ databases">
        <title>Genomic Encyclopedia of Type Strains, Phase III (KMG-III): the genomes of soil and plant-associated and newly described type strains.</title>
        <authorList>
            <person name="Whitman W."/>
        </authorList>
    </citation>
    <scope>NUCLEOTIDE SEQUENCE [LARGE SCALE GENOMIC DNA]</scope>
    <source>
        <strain evidence="3 4">CECT 3303</strain>
    </source>
</reference>
<name>A0A841D0W5_PLAVE</name>
<dbReference type="RefSeq" id="WP_184940176.1">
    <property type="nucleotide sequence ID" value="NZ_BAAAWZ010000001.1"/>
</dbReference>
<keyword evidence="1" id="KW-0812">Transmembrane</keyword>
<proteinExistence type="predicted"/>
<feature type="transmembrane region" description="Helical" evidence="1">
    <location>
        <begin position="200"/>
        <end position="219"/>
    </location>
</feature>
<sequence>MRRILLIITIAVSALAVAAPARAGGWAVTLMDPAPAAMRPDTTYTLGFWMLQHGTHPYEGDDLGEVALEFGDGKTTVRFSGVELKEPAHYAAAISLPAGTWKVRAIQGWFAPYEVGTLTVPGDLEIAPLPADLKQAIESQTDRRDHWKEIRPPGIPAGALPADPALTPAPAATTAPAAGALGETTTVAVMEPESGWRPPYTAVAVVLGAAALGALVYRLRRR</sequence>
<keyword evidence="1" id="KW-1133">Transmembrane helix</keyword>
<keyword evidence="1" id="KW-0472">Membrane</keyword>
<accession>A0A841D0W5</accession>
<evidence type="ECO:0000313" key="4">
    <source>
        <dbReference type="Proteomes" id="UP000562352"/>
    </source>
</evidence>
<organism evidence="3 4">
    <name type="scientific">Planomonospora venezuelensis</name>
    <dbReference type="NCBI Taxonomy" id="1999"/>
    <lineage>
        <taxon>Bacteria</taxon>
        <taxon>Bacillati</taxon>
        <taxon>Actinomycetota</taxon>
        <taxon>Actinomycetes</taxon>
        <taxon>Streptosporangiales</taxon>
        <taxon>Streptosporangiaceae</taxon>
        <taxon>Planomonospora</taxon>
    </lineage>
</organism>
<evidence type="ECO:0000256" key="2">
    <source>
        <dbReference type="SAM" id="SignalP"/>
    </source>
</evidence>
<protein>
    <submittedName>
        <fullName evidence="3">Uncharacterized protein</fullName>
    </submittedName>
</protein>
<keyword evidence="4" id="KW-1185">Reference proteome</keyword>
<dbReference type="AlphaFoldDB" id="A0A841D0W5"/>
<comment type="caution">
    <text evidence="3">The sequence shown here is derived from an EMBL/GenBank/DDBJ whole genome shotgun (WGS) entry which is preliminary data.</text>
</comment>
<gene>
    <name evidence="3" type="ORF">FHS22_001894</name>
</gene>
<feature type="chain" id="PRO_5032996931" evidence="2">
    <location>
        <begin position="24"/>
        <end position="222"/>
    </location>
</feature>
<feature type="signal peptide" evidence="2">
    <location>
        <begin position="1"/>
        <end position="23"/>
    </location>
</feature>
<evidence type="ECO:0000313" key="3">
    <source>
        <dbReference type="EMBL" id="MBB5962633.1"/>
    </source>
</evidence>
<evidence type="ECO:0000256" key="1">
    <source>
        <dbReference type="SAM" id="Phobius"/>
    </source>
</evidence>